<dbReference type="InterPro" id="IPR039128">
    <property type="entry name" value="TRIP4-like"/>
</dbReference>
<dbReference type="GO" id="GO:0072344">
    <property type="term" value="P:rescue of stalled ribosome"/>
    <property type="evidence" value="ECO:0007669"/>
    <property type="project" value="InterPro"/>
</dbReference>
<name>A0AAD6PU53_9ROSI</name>
<evidence type="ECO:0000259" key="1">
    <source>
        <dbReference type="Pfam" id="PF06221"/>
    </source>
</evidence>
<organism evidence="2 3">
    <name type="scientific">Populus alba x Populus x berolinensis</name>
    <dbReference type="NCBI Taxonomy" id="444605"/>
    <lineage>
        <taxon>Eukaryota</taxon>
        <taxon>Viridiplantae</taxon>
        <taxon>Streptophyta</taxon>
        <taxon>Embryophyta</taxon>
        <taxon>Tracheophyta</taxon>
        <taxon>Spermatophyta</taxon>
        <taxon>Magnoliopsida</taxon>
        <taxon>eudicotyledons</taxon>
        <taxon>Gunneridae</taxon>
        <taxon>Pentapetalae</taxon>
        <taxon>rosids</taxon>
        <taxon>fabids</taxon>
        <taxon>Malpighiales</taxon>
        <taxon>Salicaceae</taxon>
        <taxon>Saliceae</taxon>
        <taxon>Populus</taxon>
    </lineage>
</organism>
<dbReference type="AlphaFoldDB" id="A0AAD6PU53"/>
<dbReference type="GO" id="GO:0008270">
    <property type="term" value="F:zinc ion binding"/>
    <property type="evidence" value="ECO:0007669"/>
    <property type="project" value="InterPro"/>
</dbReference>
<dbReference type="GO" id="GO:0005634">
    <property type="term" value="C:nucleus"/>
    <property type="evidence" value="ECO:0007669"/>
    <property type="project" value="InterPro"/>
</dbReference>
<reference evidence="2 3" key="1">
    <citation type="journal article" date="2023" name="Mol. Ecol. Resour.">
        <title>Chromosome-level genome assembly of a triploid poplar Populus alba 'Berolinensis'.</title>
        <authorList>
            <person name="Chen S."/>
            <person name="Yu Y."/>
            <person name="Wang X."/>
            <person name="Wang S."/>
            <person name="Zhang T."/>
            <person name="Zhou Y."/>
            <person name="He R."/>
            <person name="Meng N."/>
            <person name="Wang Y."/>
            <person name="Liu W."/>
            <person name="Liu Z."/>
            <person name="Liu J."/>
            <person name="Guo Q."/>
            <person name="Huang H."/>
            <person name="Sederoff R.R."/>
            <person name="Wang G."/>
            <person name="Qu G."/>
            <person name="Chen S."/>
        </authorList>
    </citation>
    <scope>NUCLEOTIDE SEQUENCE [LARGE SCALE GENOMIC DNA]</scope>
    <source>
        <strain evidence="2">SC-2020</strain>
    </source>
</reference>
<comment type="caution">
    <text evidence="2">The sequence shown here is derived from an EMBL/GenBank/DDBJ whole genome shotgun (WGS) entry which is preliminary data.</text>
</comment>
<accession>A0AAD6PU53</accession>
<dbReference type="GO" id="GO:0045893">
    <property type="term" value="P:positive regulation of DNA-templated transcription"/>
    <property type="evidence" value="ECO:0007669"/>
    <property type="project" value="TreeGrafter"/>
</dbReference>
<sequence>MKHLFFASSSSPKTLLASSVITFTLASHFPTSKREKSFHLQRKPCPCQARQHRLVSNCLSCGKIVCEQEGEGPCRFCSALVLKERSMYAVLEESMGTINSSTTVDVREPRISIANVLPLFSSQTTSKG</sequence>
<dbReference type="PANTHER" id="PTHR12963:SF4">
    <property type="entry name" value="ACTIVATING SIGNAL COINTEGRATOR 1"/>
    <property type="match status" value="1"/>
</dbReference>
<dbReference type="EMBL" id="JAQIZT010000016">
    <property type="protein sequence ID" value="KAJ6967686.1"/>
    <property type="molecule type" value="Genomic_DNA"/>
</dbReference>
<gene>
    <name evidence="2" type="ORF">NC653_035799</name>
</gene>
<dbReference type="Pfam" id="PF06221">
    <property type="entry name" value="zf-C2HC5"/>
    <property type="match status" value="1"/>
</dbReference>
<proteinExistence type="predicted"/>
<keyword evidence="3" id="KW-1185">Reference proteome</keyword>
<dbReference type="GO" id="GO:0180022">
    <property type="term" value="C:RQC-trigger complex"/>
    <property type="evidence" value="ECO:0007669"/>
    <property type="project" value="InterPro"/>
</dbReference>
<evidence type="ECO:0000313" key="3">
    <source>
        <dbReference type="Proteomes" id="UP001164929"/>
    </source>
</evidence>
<evidence type="ECO:0000313" key="2">
    <source>
        <dbReference type="EMBL" id="KAJ6967686.1"/>
    </source>
</evidence>
<feature type="domain" description="TRIP4/RQT4 C2HC5-type zinc finger" evidence="1">
    <location>
        <begin position="43"/>
        <end position="86"/>
    </location>
</feature>
<dbReference type="PANTHER" id="PTHR12963">
    <property type="entry name" value="THYROID RECEPTOR INTERACTING PROTEIN RELATED"/>
    <property type="match status" value="1"/>
</dbReference>
<protein>
    <recommendedName>
        <fullName evidence="1">TRIP4/RQT4 C2HC5-type zinc finger domain-containing protein</fullName>
    </recommendedName>
</protein>
<dbReference type="Proteomes" id="UP001164929">
    <property type="component" value="Chromosome 16"/>
</dbReference>
<dbReference type="InterPro" id="IPR009349">
    <property type="entry name" value="TRIP4/RQT4_C2HC5_Znf"/>
</dbReference>